<dbReference type="CDD" id="cd07180">
    <property type="entry name" value="RNase_HII_archaea_like"/>
    <property type="match status" value="1"/>
</dbReference>
<feature type="binding site" evidence="13 14">
    <location>
        <position position="8"/>
    </location>
    <ligand>
        <name>a divalent metal cation</name>
        <dbReference type="ChEBI" id="CHEBI:60240"/>
    </ligand>
</feature>
<dbReference type="SUPFAM" id="SSF53098">
    <property type="entry name" value="Ribonuclease H-like"/>
    <property type="match status" value="1"/>
</dbReference>
<evidence type="ECO:0000313" key="18">
    <source>
        <dbReference type="Proteomes" id="UP000278031"/>
    </source>
</evidence>
<dbReference type="Pfam" id="PF01351">
    <property type="entry name" value="RNase_HII"/>
    <property type="match status" value="1"/>
</dbReference>
<sequence length="220" mass="25263">MPVIAGIDEAGRGCCIGPLVMAVATIDIDNLQKLSEIGVKDSKELSPKKRENLFSKLKKILKEYKFVKIEAAELNSLMLRKSLNEIEAIKAAYLLQKLEYRPLVAYIDSPDPLQSNFAKRIKNYLEFPLELYAYHKADQLFPIVSAASIIAKVVRDRAIEKLAKAYRQYGNLGSGYAHDEFTIAFLKRYVKKNKKLPEFARTEWITTQRILDNEFQRKLF</sequence>
<evidence type="ECO:0000313" key="17">
    <source>
        <dbReference type="EMBL" id="RLG70830.1"/>
    </source>
</evidence>
<dbReference type="PANTHER" id="PTHR10954:SF23">
    <property type="entry name" value="RIBONUCLEASE"/>
    <property type="match status" value="1"/>
</dbReference>
<evidence type="ECO:0000256" key="12">
    <source>
        <dbReference type="ARBA" id="ARBA00022801"/>
    </source>
</evidence>
<dbReference type="GO" id="GO:0004523">
    <property type="term" value="F:RNA-DNA hybrid ribonuclease activity"/>
    <property type="evidence" value="ECO:0007669"/>
    <property type="project" value="UniProtKB-UniRule"/>
</dbReference>
<feature type="domain" description="RNase H type-2" evidence="16">
    <location>
        <begin position="2"/>
        <end position="216"/>
    </location>
</feature>
<dbReference type="HAMAP" id="MF_00052_A">
    <property type="entry name" value="RNase_HII_A"/>
    <property type="match status" value="1"/>
</dbReference>
<dbReference type="InterPro" id="IPR020787">
    <property type="entry name" value="RNase_HII_arc"/>
</dbReference>
<dbReference type="GO" id="GO:0003723">
    <property type="term" value="F:RNA binding"/>
    <property type="evidence" value="ECO:0007669"/>
    <property type="project" value="UniProtKB-UniRule"/>
</dbReference>
<keyword evidence="8 13" id="KW-0963">Cytoplasm</keyword>
<dbReference type="InterPro" id="IPR024567">
    <property type="entry name" value="RNase_HII/HIII_dom"/>
</dbReference>
<keyword evidence="9 13" id="KW-0540">Nuclease</keyword>
<evidence type="ECO:0000256" key="5">
    <source>
        <dbReference type="ARBA" id="ARBA00007383"/>
    </source>
</evidence>
<evidence type="ECO:0000256" key="7">
    <source>
        <dbReference type="ARBA" id="ARBA00019179"/>
    </source>
</evidence>
<evidence type="ECO:0000256" key="14">
    <source>
        <dbReference type="PROSITE-ProRule" id="PRU01319"/>
    </source>
</evidence>
<keyword evidence="12 13" id="KW-0378">Hydrolase</keyword>
<comment type="similarity">
    <text evidence="5 13 15">Belongs to the RNase HII family.</text>
</comment>
<accession>A0A497JIR3</accession>
<evidence type="ECO:0000256" key="4">
    <source>
        <dbReference type="ARBA" id="ARBA00004496"/>
    </source>
</evidence>
<proteinExistence type="inferred from homology"/>
<keyword evidence="10 13" id="KW-0479">Metal-binding</keyword>
<dbReference type="AlphaFoldDB" id="A0A497JIR3"/>
<dbReference type="InterPro" id="IPR012337">
    <property type="entry name" value="RNaseH-like_sf"/>
</dbReference>
<evidence type="ECO:0000256" key="2">
    <source>
        <dbReference type="ARBA" id="ARBA00001946"/>
    </source>
</evidence>
<dbReference type="GO" id="GO:0032299">
    <property type="term" value="C:ribonuclease H2 complex"/>
    <property type="evidence" value="ECO:0007669"/>
    <property type="project" value="TreeGrafter"/>
</dbReference>
<comment type="subcellular location">
    <subcellularLocation>
        <location evidence="4 13">Cytoplasm</location>
    </subcellularLocation>
</comment>
<protein>
    <recommendedName>
        <fullName evidence="7 13">Ribonuclease HII</fullName>
        <shortName evidence="13">RNase HII</shortName>
        <ecNumber evidence="6 13">3.1.26.4</ecNumber>
    </recommendedName>
</protein>
<reference evidence="17 18" key="1">
    <citation type="submission" date="2018-06" db="EMBL/GenBank/DDBJ databases">
        <title>Extensive metabolic versatility and redundancy in microbially diverse, dynamic hydrothermal sediments.</title>
        <authorList>
            <person name="Dombrowski N."/>
            <person name="Teske A."/>
            <person name="Baker B.J."/>
        </authorList>
    </citation>
    <scope>NUCLEOTIDE SEQUENCE [LARGE SCALE GENOMIC DNA]</scope>
    <source>
        <strain evidence="17">B51_G17</strain>
    </source>
</reference>
<comment type="caution">
    <text evidence="17">The sequence shown here is derived from an EMBL/GenBank/DDBJ whole genome shotgun (WGS) entry which is preliminary data.</text>
</comment>
<evidence type="ECO:0000256" key="9">
    <source>
        <dbReference type="ARBA" id="ARBA00022722"/>
    </source>
</evidence>
<evidence type="ECO:0000256" key="10">
    <source>
        <dbReference type="ARBA" id="ARBA00022723"/>
    </source>
</evidence>
<dbReference type="Proteomes" id="UP000278031">
    <property type="component" value="Unassembled WGS sequence"/>
</dbReference>
<dbReference type="Gene3D" id="3.30.420.10">
    <property type="entry name" value="Ribonuclease H-like superfamily/Ribonuclease H"/>
    <property type="match status" value="1"/>
</dbReference>
<organism evidence="17 18">
    <name type="scientific">Candidatus Iainarchaeum sp</name>
    <dbReference type="NCBI Taxonomy" id="3101447"/>
    <lineage>
        <taxon>Archaea</taxon>
        <taxon>Candidatus Iainarchaeota</taxon>
        <taxon>Candidatus Iainarchaeia</taxon>
        <taxon>Candidatus Iainarchaeales</taxon>
        <taxon>Candidatus Iainarchaeaceae</taxon>
        <taxon>Candidatus Iainarchaeum</taxon>
    </lineage>
</organism>
<dbReference type="InterPro" id="IPR036397">
    <property type="entry name" value="RNaseH_sf"/>
</dbReference>
<keyword evidence="13" id="KW-0464">Manganese</keyword>
<evidence type="ECO:0000256" key="15">
    <source>
        <dbReference type="RuleBase" id="RU003515"/>
    </source>
</evidence>
<feature type="binding site" evidence="13 14">
    <location>
        <position position="9"/>
    </location>
    <ligand>
        <name>a divalent metal cation</name>
        <dbReference type="ChEBI" id="CHEBI:60240"/>
    </ligand>
</feature>
<dbReference type="Gene3D" id="1.10.10.460">
    <property type="entry name" value="Ribonuclease hii. Domain 2"/>
    <property type="match status" value="1"/>
</dbReference>
<evidence type="ECO:0000256" key="3">
    <source>
        <dbReference type="ARBA" id="ARBA00004065"/>
    </source>
</evidence>
<evidence type="ECO:0000256" key="6">
    <source>
        <dbReference type="ARBA" id="ARBA00012180"/>
    </source>
</evidence>
<comment type="catalytic activity">
    <reaction evidence="1 13 14 15">
        <text>Endonucleolytic cleavage to 5'-phosphomonoester.</text>
        <dbReference type="EC" id="3.1.26.4"/>
    </reaction>
</comment>
<dbReference type="InterPro" id="IPR004649">
    <property type="entry name" value="RNase_H2_suA"/>
</dbReference>
<dbReference type="InterPro" id="IPR001352">
    <property type="entry name" value="RNase_HII/HIII"/>
</dbReference>
<dbReference type="PANTHER" id="PTHR10954">
    <property type="entry name" value="RIBONUCLEASE H2 SUBUNIT A"/>
    <property type="match status" value="1"/>
</dbReference>
<comment type="cofactor">
    <cofactor evidence="2">
        <name>Mg(2+)</name>
        <dbReference type="ChEBI" id="CHEBI:18420"/>
    </cofactor>
</comment>
<dbReference type="GO" id="GO:0006298">
    <property type="term" value="P:mismatch repair"/>
    <property type="evidence" value="ECO:0007669"/>
    <property type="project" value="TreeGrafter"/>
</dbReference>
<dbReference type="GO" id="GO:0005737">
    <property type="term" value="C:cytoplasm"/>
    <property type="evidence" value="ECO:0007669"/>
    <property type="project" value="UniProtKB-SubCell"/>
</dbReference>
<evidence type="ECO:0000256" key="1">
    <source>
        <dbReference type="ARBA" id="ARBA00000077"/>
    </source>
</evidence>
<comment type="function">
    <text evidence="3 13 15">Endonuclease that specifically degrades the RNA of RNA-DNA hybrids.</text>
</comment>
<dbReference type="InterPro" id="IPR023160">
    <property type="entry name" value="RNase_HII_hlx-loop-hlx_cap_dom"/>
</dbReference>
<gene>
    <name evidence="13" type="primary">rnhB</name>
    <name evidence="17" type="ORF">DRO04_01060</name>
</gene>
<evidence type="ECO:0000256" key="11">
    <source>
        <dbReference type="ARBA" id="ARBA00022759"/>
    </source>
</evidence>
<evidence type="ECO:0000256" key="13">
    <source>
        <dbReference type="HAMAP-Rule" id="MF_00052"/>
    </source>
</evidence>
<dbReference type="EMBL" id="QMWP01000029">
    <property type="protein sequence ID" value="RLG70830.1"/>
    <property type="molecule type" value="Genomic_DNA"/>
</dbReference>
<dbReference type="NCBIfam" id="TIGR00729">
    <property type="entry name" value="ribonuclease HII"/>
    <property type="match status" value="1"/>
</dbReference>
<dbReference type="GO" id="GO:0030145">
    <property type="term" value="F:manganese ion binding"/>
    <property type="evidence" value="ECO:0007669"/>
    <property type="project" value="UniProtKB-UniRule"/>
</dbReference>
<dbReference type="GO" id="GO:0043137">
    <property type="term" value="P:DNA replication, removal of RNA primer"/>
    <property type="evidence" value="ECO:0007669"/>
    <property type="project" value="TreeGrafter"/>
</dbReference>
<evidence type="ECO:0000256" key="8">
    <source>
        <dbReference type="ARBA" id="ARBA00022490"/>
    </source>
</evidence>
<dbReference type="EC" id="3.1.26.4" evidence="6 13"/>
<feature type="binding site" evidence="13 14">
    <location>
        <position position="108"/>
    </location>
    <ligand>
        <name>a divalent metal cation</name>
        <dbReference type="ChEBI" id="CHEBI:60240"/>
    </ligand>
</feature>
<keyword evidence="11 13" id="KW-0255">Endonuclease</keyword>
<dbReference type="PROSITE" id="PS51975">
    <property type="entry name" value="RNASE_H_2"/>
    <property type="match status" value="1"/>
</dbReference>
<name>A0A497JIR3_9ARCH</name>
<comment type="cofactor">
    <cofactor evidence="13 14">
        <name>Mn(2+)</name>
        <dbReference type="ChEBI" id="CHEBI:29035"/>
    </cofactor>
    <cofactor evidence="13 14">
        <name>Mg(2+)</name>
        <dbReference type="ChEBI" id="CHEBI:18420"/>
    </cofactor>
    <text evidence="13 14">Manganese or magnesium. Binds 1 divalent metal ion per monomer in the absence of substrate. May bind a second metal ion after substrate binding.</text>
</comment>
<evidence type="ECO:0000259" key="16">
    <source>
        <dbReference type="PROSITE" id="PS51975"/>
    </source>
</evidence>